<dbReference type="Pfam" id="PF03323">
    <property type="entry name" value="GerA"/>
    <property type="match status" value="1"/>
</dbReference>
<dbReference type="PANTHER" id="PTHR22550">
    <property type="entry name" value="SPORE GERMINATION PROTEIN"/>
    <property type="match status" value="1"/>
</dbReference>
<dbReference type="InterPro" id="IPR050768">
    <property type="entry name" value="UPF0353/GerABKA_families"/>
</dbReference>
<dbReference type="RefSeq" id="WP_079698734.1">
    <property type="nucleotide sequence ID" value="NZ_SLUK01000006.1"/>
</dbReference>
<feature type="transmembrane region" description="Helical" evidence="3">
    <location>
        <begin position="410"/>
        <end position="436"/>
    </location>
</feature>
<keyword evidence="3" id="KW-0812">Transmembrane</keyword>
<gene>
    <name evidence="4" type="ORF">EDD78_10614</name>
</gene>
<proteinExistence type="inferred from homology"/>
<reference evidence="4 5" key="1">
    <citation type="submission" date="2019-03" db="EMBL/GenBank/DDBJ databases">
        <title>Genomic Encyclopedia of Type Strains, Phase IV (KMG-IV): sequencing the most valuable type-strain genomes for metagenomic binning, comparative biology and taxonomic classification.</title>
        <authorList>
            <person name="Goeker M."/>
        </authorList>
    </citation>
    <scope>NUCLEOTIDE SEQUENCE [LARGE SCALE GENOMIC DNA]</scope>
    <source>
        <strain evidence="4 5">DSM 100433</strain>
    </source>
</reference>
<evidence type="ECO:0000313" key="5">
    <source>
        <dbReference type="Proteomes" id="UP000294682"/>
    </source>
</evidence>
<feature type="transmembrane region" description="Helical" evidence="3">
    <location>
        <begin position="291"/>
        <end position="311"/>
    </location>
</feature>
<keyword evidence="2 3" id="KW-0472">Membrane</keyword>
<dbReference type="Proteomes" id="UP000294682">
    <property type="component" value="Unassembled WGS sequence"/>
</dbReference>
<comment type="similarity">
    <text evidence="1">Belongs to the GerABKA family.</text>
</comment>
<evidence type="ECO:0000256" key="3">
    <source>
        <dbReference type="SAM" id="Phobius"/>
    </source>
</evidence>
<keyword evidence="3" id="KW-1133">Transmembrane helix</keyword>
<dbReference type="OrthoDB" id="9772630at2"/>
<dbReference type="EMBL" id="SLUK01000006">
    <property type="protein sequence ID" value="TCL43157.1"/>
    <property type="molecule type" value="Genomic_DNA"/>
</dbReference>
<dbReference type="InterPro" id="IPR004995">
    <property type="entry name" value="Spore_Ger"/>
</dbReference>
<keyword evidence="5" id="KW-1185">Reference proteome</keyword>
<organism evidence="4 5">
    <name type="scientific">Harryflintia acetispora</name>
    <dbReference type="NCBI Taxonomy" id="1849041"/>
    <lineage>
        <taxon>Bacteria</taxon>
        <taxon>Bacillati</taxon>
        <taxon>Bacillota</taxon>
        <taxon>Clostridia</taxon>
        <taxon>Eubacteriales</taxon>
        <taxon>Oscillospiraceae</taxon>
        <taxon>Harryflintia</taxon>
    </lineage>
</organism>
<feature type="transmembrane region" description="Helical" evidence="3">
    <location>
        <begin position="381"/>
        <end position="398"/>
    </location>
</feature>
<dbReference type="AlphaFoldDB" id="A0A9X8Y805"/>
<protein>
    <submittedName>
        <fullName evidence="4">Stage V sporulation protein AF</fullName>
    </submittedName>
</protein>
<sequence>MKQGERLTPDYAGNLRTLDGLLRINESFDIVGREFTTGSRRAKLYFIDGFAKDEVMEKILEYLMGLSPGDTEPAEDASQYCERFITYVEADLSDQCGDIVTGVLSGTLALLIEGYAQAIMIDARTYPARSVAEPDDDRVLRGSRDGFVETLVHNTALIRRRVRDPALTMEILTVGQKSKTDVVLCYMKGAADEKFLSTIRKKIGDITIGALTMSQESLAECLVRPRWYNPFPRVRYTERPDAATASVFEGSILVLVDNSPSVMILPASLFDFVQDTNDYYFPPLVGTYLRLVRIAVFLLTLLLTPVWYLLVKNPQLIPGWLEFIQVQEPNGVPLIVQLLIIEFIIDGLKLASLNTPSVLSNSFSVVGALILGDFAVKARWFVPEVVLYMAFVAIANFTQPSFELGYALKLYRVLILILTALFNYWGFAAGVLIMLLTAAGTKTATGRGYLYPLIPFHPKALLSLLVRQPISHRNS</sequence>
<name>A0A9X8Y805_9FIRM</name>
<dbReference type="GO" id="GO:0016020">
    <property type="term" value="C:membrane"/>
    <property type="evidence" value="ECO:0007669"/>
    <property type="project" value="InterPro"/>
</dbReference>
<comment type="caution">
    <text evidence="4">The sequence shown here is derived from an EMBL/GenBank/DDBJ whole genome shotgun (WGS) entry which is preliminary data.</text>
</comment>
<evidence type="ECO:0000313" key="4">
    <source>
        <dbReference type="EMBL" id="TCL43157.1"/>
    </source>
</evidence>
<evidence type="ECO:0000256" key="1">
    <source>
        <dbReference type="ARBA" id="ARBA00005278"/>
    </source>
</evidence>
<accession>A0A9X8Y805</accession>
<dbReference type="PIRSF" id="PIRSF005690">
    <property type="entry name" value="GerBA"/>
    <property type="match status" value="1"/>
</dbReference>
<dbReference type="PANTHER" id="PTHR22550:SF9">
    <property type="entry name" value="STAGE V SPORULATION PROTEIN AF"/>
    <property type="match status" value="1"/>
</dbReference>
<dbReference type="GO" id="GO:0009847">
    <property type="term" value="P:spore germination"/>
    <property type="evidence" value="ECO:0007669"/>
    <property type="project" value="InterPro"/>
</dbReference>
<evidence type="ECO:0000256" key="2">
    <source>
        <dbReference type="ARBA" id="ARBA00023136"/>
    </source>
</evidence>